<dbReference type="Proteomes" id="UP000002748">
    <property type="component" value="Unassembled WGS sequence"/>
</dbReference>
<dbReference type="EMBL" id="ALBS01000283">
    <property type="protein sequence ID" value="EJT46571.1"/>
    <property type="molecule type" value="Genomic_DNA"/>
</dbReference>
<dbReference type="AlphaFoldDB" id="J5SN78"/>
<name>J5SN78_TRIAS</name>
<evidence type="ECO:0000256" key="1">
    <source>
        <dbReference type="SAM" id="MobiDB-lite"/>
    </source>
</evidence>
<dbReference type="VEuPathDB" id="FungiDB:A1Q1_04748"/>
<organism evidence="2 3">
    <name type="scientific">Trichosporon asahii var. asahii (strain ATCC 90039 / CBS 2479 / JCM 2466 / KCTC 7840 / NBRC 103889/ NCYC 2677 / UAMH 7654)</name>
    <name type="common">Yeast</name>
    <dbReference type="NCBI Taxonomy" id="1186058"/>
    <lineage>
        <taxon>Eukaryota</taxon>
        <taxon>Fungi</taxon>
        <taxon>Dikarya</taxon>
        <taxon>Basidiomycota</taxon>
        <taxon>Agaricomycotina</taxon>
        <taxon>Tremellomycetes</taxon>
        <taxon>Trichosporonales</taxon>
        <taxon>Trichosporonaceae</taxon>
        <taxon>Trichosporon</taxon>
    </lineage>
</organism>
<gene>
    <name evidence="2" type="ORF">A1Q1_04748</name>
</gene>
<dbReference type="RefSeq" id="XP_014178461.1">
    <property type="nucleotide sequence ID" value="XM_014322986.1"/>
</dbReference>
<comment type="caution">
    <text evidence="2">The sequence shown here is derived from an EMBL/GenBank/DDBJ whole genome shotgun (WGS) entry which is preliminary data.</text>
</comment>
<dbReference type="GeneID" id="25988260"/>
<protein>
    <submittedName>
        <fullName evidence="2">Uncharacterized protein</fullName>
    </submittedName>
</protein>
<reference evidence="2 3" key="1">
    <citation type="journal article" date="2012" name="Eukaryot. Cell">
        <title>Draft genome sequence of CBS 2479, the standard type strain of Trichosporon asahii.</title>
        <authorList>
            <person name="Yang R.Y."/>
            <person name="Li H.T."/>
            <person name="Zhu H."/>
            <person name="Zhou G.P."/>
            <person name="Wang M."/>
            <person name="Wang L."/>
        </authorList>
    </citation>
    <scope>NUCLEOTIDE SEQUENCE [LARGE SCALE GENOMIC DNA]</scope>
    <source>
        <strain evidence="3">ATCC 90039 / CBS 2479 / JCM 2466 / KCTC 7840 / NCYC 2677 / UAMH 7654</strain>
    </source>
</reference>
<proteinExistence type="predicted"/>
<accession>J5SN78</accession>
<dbReference type="KEGG" id="tasa:A1Q1_04748"/>
<feature type="region of interest" description="Disordered" evidence="1">
    <location>
        <begin position="151"/>
        <end position="186"/>
    </location>
</feature>
<sequence length="186" mass="20362">MREQVTRYSFRHFATQRMKASGVSFDAVQEVLVHVPGSEAALHCEGKRLALAVPDTGQATDVNAMRLQHNTLSAGTRASRLAPVGLTAAERKEVEDERQFLPTGCTIEKKRSSTPEQIQKAHKEYESKRKAALSAKLKAITAAFWKAGPLTAARRDGSGTADDSAKLQAWDTDKGSDDEGNSDFWM</sequence>
<dbReference type="HOGENOM" id="CLU_1455381_0_0_1"/>
<evidence type="ECO:0000313" key="3">
    <source>
        <dbReference type="Proteomes" id="UP000002748"/>
    </source>
</evidence>
<evidence type="ECO:0000313" key="2">
    <source>
        <dbReference type="EMBL" id="EJT46571.1"/>
    </source>
</evidence>